<proteinExistence type="predicted"/>
<gene>
    <name evidence="2" type="ORF">QUW60_11605</name>
</gene>
<accession>A0ABT7VHZ6</accession>
<feature type="domain" description="DUF362" evidence="1">
    <location>
        <begin position="3"/>
        <end position="44"/>
    </location>
</feature>
<dbReference type="EMBL" id="JAUDEN010000021">
    <property type="protein sequence ID" value="MDM8325862.1"/>
    <property type="molecule type" value="Genomic_DNA"/>
</dbReference>
<dbReference type="InterPro" id="IPR007160">
    <property type="entry name" value="DUF362"/>
</dbReference>
<organism evidence="2 3">
    <name type="scientific">Bacteroides gallinaceum</name>
    <dbReference type="NCBI Taxonomy" id="1462571"/>
    <lineage>
        <taxon>Bacteria</taxon>
        <taxon>Pseudomonadati</taxon>
        <taxon>Bacteroidota</taxon>
        <taxon>Bacteroidia</taxon>
        <taxon>Bacteroidales</taxon>
        <taxon>Bacteroidaceae</taxon>
        <taxon>Bacteroides</taxon>
    </lineage>
</organism>
<keyword evidence="3" id="KW-1185">Reference proteome</keyword>
<dbReference type="Pfam" id="PF04015">
    <property type="entry name" value="DUF362"/>
    <property type="match status" value="1"/>
</dbReference>
<evidence type="ECO:0000313" key="2">
    <source>
        <dbReference type="EMBL" id="MDM8325862.1"/>
    </source>
</evidence>
<evidence type="ECO:0000313" key="3">
    <source>
        <dbReference type="Proteomes" id="UP001169458"/>
    </source>
</evidence>
<evidence type="ECO:0000259" key="1">
    <source>
        <dbReference type="Pfam" id="PF04015"/>
    </source>
</evidence>
<name>A0ABT7VHZ6_9BACE</name>
<protein>
    <submittedName>
        <fullName evidence="2">DUF362 domain-containing protein</fullName>
    </submittedName>
</protein>
<reference evidence="3" key="1">
    <citation type="submission" date="2023-07" db="EMBL/GenBank/DDBJ databases">
        <title>Identification and characterization of horizontal gene transfer across gut microbiota members of farm animals based on homology search.</title>
        <authorList>
            <person name="Schwarzerova J."/>
            <person name="Nykrynova M."/>
            <person name="Jureckova K."/>
            <person name="Cejkova D."/>
            <person name="Rychlik I."/>
        </authorList>
    </citation>
    <scope>NUCLEOTIDE SEQUENCE [LARGE SCALE GENOMIC DNA]</scope>
    <source>
        <strain evidence="3">109_WCHN</strain>
    </source>
</reference>
<dbReference type="Proteomes" id="UP001169458">
    <property type="component" value="Unassembled WGS sequence"/>
</dbReference>
<comment type="caution">
    <text evidence="2">The sequence shown here is derived from an EMBL/GenBank/DDBJ whole genome shotgun (WGS) entry which is preliminary data.</text>
</comment>
<sequence length="91" mass="9890">MCINVMNNLSVDCDCDSSPAAPEMQDIGILASADPVALEQVCLDLVYAVTPADGNNNRPLIQRIESRGEAHVVEYAERIGLGSRNYEIVRV</sequence>